<dbReference type="Pfam" id="PF00496">
    <property type="entry name" value="SBP_bac_5"/>
    <property type="match status" value="1"/>
</dbReference>
<dbReference type="InterPro" id="IPR039424">
    <property type="entry name" value="SBP_5"/>
</dbReference>
<comment type="similarity">
    <text evidence="2">Belongs to the bacterial solute-binding protein 5 family.</text>
</comment>
<proteinExistence type="inferred from homology"/>
<keyword evidence="7" id="KW-1185">Reference proteome</keyword>
<dbReference type="GO" id="GO:0015833">
    <property type="term" value="P:peptide transport"/>
    <property type="evidence" value="ECO:0007669"/>
    <property type="project" value="TreeGrafter"/>
</dbReference>
<reference evidence="6 7" key="1">
    <citation type="submission" date="2020-08" db="EMBL/GenBank/DDBJ databases">
        <title>Genome sequence of Sphingomonas rhizophila KACC 19189T.</title>
        <authorList>
            <person name="Hyun D.-W."/>
            <person name="Bae J.-W."/>
        </authorList>
    </citation>
    <scope>NUCLEOTIDE SEQUENCE [LARGE SCALE GENOMIC DNA]</scope>
    <source>
        <strain evidence="6 7">KACC 19189</strain>
    </source>
</reference>
<dbReference type="Gene3D" id="3.40.190.10">
    <property type="entry name" value="Periplasmic binding protein-like II"/>
    <property type="match status" value="1"/>
</dbReference>
<dbReference type="PANTHER" id="PTHR30290:SF10">
    <property type="entry name" value="PERIPLASMIC OLIGOPEPTIDE-BINDING PROTEIN-RELATED"/>
    <property type="match status" value="1"/>
</dbReference>
<evidence type="ECO:0000256" key="1">
    <source>
        <dbReference type="ARBA" id="ARBA00004418"/>
    </source>
</evidence>
<dbReference type="Proteomes" id="UP000515955">
    <property type="component" value="Chromosome"/>
</dbReference>
<dbReference type="Gene3D" id="3.10.105.10">
    <property type="entry name" value="Dipeptide-binding Protein, Domain 3"/>
    <property type="match status" value="1"/>
</dbReference>
<dbReference type="GO" id="GO:0030313">
    <property type="term" value="C:cell envelope"/>
    <property type="evidence" value="ECO:0007669"/>
    <property type="project" value="UniProtKB-SubCell"/>
</dbReference>
<gene>
    <name evidence="6" type="ORF">H9L12_07715</name>
</gene>
<dbReference type="PANTHER" id="PTHR30290">
    <property type="entry name" value="PERIPLASMIC BINDING COMPONENT OF ABC TRANSPORTER"/>
    <property type="match status" value="1"/>
</dbReference>
<dbReference type="AlphaFoldDB" id="A0A7G9S8S3"/>
<dbReference type="GO" id="GO:1904680">
    <property type="term" value="F:peptide transmembrane transporter activity"/>
    <property type="evidence" value="ECO:0007669"/>
    <property type="project" value="TreeGrafter"/>
</dbReference>
<dbReference type="RefSeq" id="WP_187541248.1">
    <property type="nucleotide sequence ID" value="NZ_CP060717.1"/>
</dbReference>
<dbReference type="KEGG" id="srhi:H9L12_07715"/>
<evidence type="ECO:0000256" key="2">
    <source>
        <dbReference type="ARBA" id="ARBA00005695"/>
    </source>
</evidence>
<sequence length="507" mass="54438">MPPYRPARLLLTAATLAVILAGTNGCRRGPEGTSRVVVIGEEAPTLGDPLRPPATMADATLRQSVAQGLVRFDPAGQIEPGLAERWNVSDDGLSYIFRLSTGEWPDGRKIVARDVARLLTRQIKANAGSPTFDAVGAVSEIVAMTDRVIEIRLLAPRPNLLTLLAQPDFAIIREGEGTGPFHIREPKDAKPEKYPEISLRRRLPGLDGEEGERQDVTLLAMPATTAIRAFVAGEADVVLGGTFVDLPLANNARLPRNSLRFDPVAGLFGLAPARKDGIIADAAVRRLLSEALDRRALIAELAVPGLGPRSTLLQDGLDGIGTLPQPAWLDQPAAERRPALLAEAAARFPAEERPEGEVAEPRKIRVDLPEGPGGDIILRRLNADWGPLGLTVERAGDNRADLRWVDSVAPSSSPAWFLRQFRCSVAPVCLPEMDELLAQARAVPIAVQRAALFGEVARSMDAEQLFIPVAAPIRWSLVARSAPGFIENRYGRHTLGGLGASPRPGDG</sequence>
<evidence type="ECO:0000313" key="7">
    <source>
        <dbReference type="Proteomes" id="UP000515955"/>
    </source>
</evidence>
<evidence type="ECO:0000313" key="6">
    <source>
        <dbReference type="EMBL" id="QNN64248.1"/>
    </source>
</evidence>
<dbReference type="InterPro" id="IPR000914">
    <property type="entry name" value="SBP_5_dom"/>
</dbReference>
<keyword evidence="4" id="KW-0732">Signal</keyword>
<name>A0A7G9S8S3_9SPHN</name>
<accession>A0A7G9S8S3</accession>
<evidence type="ECO:0000259" key="5">
    <source>
        <dbReference type="Pfam" id="PF00496"/>
    </source>
</evidence>
<keyword evidence="3" id="KW-0813">Transport</keyword>
<protein>
    <submittedName>
        <fullName evidence="6">ABC transporter substrate-binding protein</fullName>
    </submittedName>
</protein>
<feature type="domain" description="Solute-binding protein family 5" evidence="5">
    <location>
        <begin position="77"/>
        <end position="344"/>
    </location>
</feature>
<comment type="subcellular location">
    <subcellularLocation>
        <location evidence="1">Periplasm</location>
    </subcellularLocation>
</comment>
<evidence type="ECO:0000256" key="3">
    <source>
        <dbReference type="ARBA" id="ARBA00022448"/>
    </source>
</evidence>
<organism evidence="6 7">
    <name type="scientific">Sphingomonas rhizophila</name>
    <dbReference type="NCBI Taxonomy" id="2071607"/>
    <lineage>
        <taxon>Bacteria</taxon>
        <taxon>Pseudomonadati</taxon>
        <taxon>Pseudomonadota</taxon>
        <taxon>Alphaproteobacteria</taxon>
        <taxon>Sphingomonadales</taxon>
        <taxon>Sphingomonadaceae</taxon>
        <taxon>Sphingomonas</taxon>
    </lineage>
</organism>
<dbReference type="SUPFAM" id="SSF53850">
    <property type="entry name" value="Periplasmic binding protein-like II"/>
    <property type="match status" value="1"/>
</dbReference>
<evidence type="ECO:0000256" key="4">
    <source>
        <dbReference type="ARBA" id="ARBA00022729"/>
    </source>
</evidence>
<dbReference type="EMBL" id="CP060717">
    <property type="protein sequence ID" value="QNN64248.1"/>
    <property type="molecule type" value="Genomic_DNA"/>
</dbReference>